<dbReference type="InterPro" id="IPR015816">
    <property type="entry name" value="Vitellinogen_b-sht_N"/>
</dbReference>
<dbReference type="SMART" id="SM00638">
    <property type="entry name" value="LPD_N"/>
    <property type="match status" value="1"/>
</dbReference>
<dbReference type="Gene3D" id="2.20.80.10">
    <property type="entry name" value="Lipovitellin-phosvitin complex, chain A, domain 4"/>
    <property type="match status" value="1"/>
</dbReference>
<dbReference type="Gene3D" id="1.25.10.20">
    <property type="entry name" value="Vitellinogen, superhelical"/>
    <property type="match status" value="1"/>
</dbReference>
<dbReference type="InterPro" id="IPR050733">
    <property type="entry name" value="Vitellogenin/Apolipophorin"/>
</dbReference>
<dbReference type="InterPro" id="IPR001846">
    <property type="entry name" value="VWF_type-D"/>
</dbReference>
<dbReference type="EnsemblMetazoa" id="ISCW014675-RA">
    <property type="protein sequence ID" value="ISCW014675-PA"/>
    <property type="gene ID" value="ISCW014675"/>
</dbReference>
<dbReference type="VEuPathDB" id="VectorBase:ISCI014675"/>
<reference evidence="9" key="2">
    <citation type="submission" date="2020-05" db="UniProtKB">
        <authorList>
            <consortium name="EnsemblMetazoa"/>
        </authorList>
    </citation>
    <scope>IDENTIFICATION</scope>
    <source>
        <strain evidence="9">wikel</strain>
    </source>
</reference>
<dbReference type="PROSITE" id="PS51211">
    <property type="entry name" value="VITELLOGENIN"/>
    <property type="match status" value="1"/>
</dbReference>
<feature type="domain" description="VWFD" evidence="7">
    <location>
        <begin position="1331"/>
        <end position="1515"/>
    </location>
</feature>
<dbReference type="Pfam" id="PF01347">
    <property type="entry name" value="Vitellogenin_N"/>
    <property type="match status" value="1"/>
</dbReference>
<gene>
    <name evidence="8" type="ORF">IscW_ISCW014675</name>
</gene>
<organism>
    <name type="scientific">Ixodes scapularis</name>
    <name type="common">Black-legged tick</name>
    <name type="synonym">Deer tick</name>
    <dbReference type="NCBI Taxonomy" id="6945"/>
    <lineage>
        <taxon>Eukaryota</taxon>
        <taxon>Metazoa</taxon>
        <taxon>Ecdysozoa</taxon>
        <taxon>Arthropoda</taxon>
        <taxon>Chelicerata</taxon>
        <taxon>Arachnida</taxon>
        <taxon>Acari</taxon>
        <taxon>Parasitiformes</taxon>
        <taxon>Ixodida</taxon>
        <taxon>Ixodoidea</taxon>
        <taxon>Ixodidae</taxon>
        <taxon>Ixodinae</taxon>
        <taxon>Ixodes</taxon>
    </lineage>
</organism>
<dbReference type="VEuPathDB" id="VectorBase:ISCW014675"/>
<protein>
    <submittedName>
        <fullName evidence="8">Hemelipoglycoprotein, putative</fullName>
    </submittedName>
</protein>
<dbReference type="InterPro" id="IPR015255">
    <property type="entry name" value="Vitellinogen_open_b-sht"/>
</dbReference>
<dbReference type="GO" id="GO:0005319">
    <property type="term" value="F:lipid transporter activity"/>
    <property type="evidence" value="ECO:0000318"/>
    <property type="project" value="GO_Central"/>
</dbReference>
<feature type="domain" description="Vitellogenin" evidence="6">
    <location>
        <begin position="3"/>
        <end position="676"/>
    </location>
</feature>
<evidence type="ECO:0000313" key="9">
    <source>
        <dbReference type="EnsemblMetazoa" id="ISCW014675-PA"/>
    </source>
</evidence>
<dbReference type="SMART" id="SM00216">
    <property type="entry name" value="VWD"/>
    <property type="match status" value="1"/>
</dbReference>
<dbReference type="Proteomes" id="UP000001555">
    <property type="component" value="Unassembled WGS sequence"/>
</dbReference>
<dbReference type="InParanoid" id="B7QIL0"/>
<dbReference type="EMBL" id="ABJB010766013">
    <property type="status" value="NOT_ANNOTATED_CDS"/>
    <property type="molecule type" value="Genomic_DNA"/>
</dbReference>
<dbReference type="Gene3D" id="2.30.230.10">
    <property type="entry name" value="Lipovitellin, beta-sheet shell regions, chain A"/>
    <property type="match status" value="1"/>
</dbReference>
<name>B7QIL0_IXOSC</name>
<dbReference type="EMBL" id="ABJB010654361">
    <property type="status" value="NOT_ANNOTATED_CDS"/>
    <property type="molecule type" value="Genomic_DNA"/>
</dbReference>
<dbReference type="SUPFAM" id="SSF48431">
    <property type="entry name" value="Lipovitellin-phosvitin complex, superhelical domain"/>
    <property type="match status" value="1"/>
</dbReference>
<dbReference type="SMART" id="SM01169">
    <property type="entry name" value="DUF1943"/>
    <property type="match status" value="1"/>
</dbReference>
<dbReference type="HOGENOM" id="CLU_002920_1_0_1"/>
<feature type="non-terminal residue" evidence="8">
    <location>
        <position position="1"/>
    </location>
</feature>
<evidence type="ECO:0000256" key="1">
    <source>
        <dbReference type="ARBA" id="ARBA00022729"/>
    </source>
</evidence>
<dbReference type="FunFam" id="2.30.230.10:FF:000013">
    <property type="entry name" value="Hemelipoglyco-carrier protein CP3"/>
    <property type="match status" value="1"/>
</dbReference>
<evidence type="ECO:0000313" key="8">
    <source>
        <dbReference type="EMBL" id="EEC18682.1"/>
    </source>
</evidence>
<dbReference type="EMBL" id="ABJB010754033">
    <property type="status" value="NOT_ANNOTATED_CDS"/>
    <property type="molecule type" value="Genomic_DNA"/>
</dbReference>
<dbReference type="EMBL" id="ABJB010128942">
    <property type="status" value="NOT_ANNOTATED_CDS"/>
    <property type="molecule type" value="Genomic_DNA"/>
</dbReference>
<dbReference type="Pfam" id="PF00094">
    <property type="entry name" value="VWD"/>
    <property type="match status" value="1"/>
</dbReference>
<evidence type="ECO:0000259" key="6">
    <source>
        <dbReference type="PROSITE" id="PS51211"/>
    </source>
</evidence>
<dbReference type="FunFam" id="1.25.10.20:FF:000012">
    <property type="entry name" value="Hemelipoglyco-carrier protein CP3"/>
    <property type="match status" value="1"/>
</dbReference>
<proteinExistence type="evidence at protein level"/>
<comment type="caution">
    <text evidence="5">Lacks conserved residue(s) required for the propagation of feature annotation.</text>
</comment>
<dbReference type="PANTHER" id="PTHR23345:SF15">
    <property type="entry name" value="VITELLOGENIN 1-RELATED"/>
    <property type="match status" value="1"/>
</dbReference>
<keyword evidence="3" id="KW-1015">Disulfide bond</keyword>
<evidence type="ECO:0000256" key="3">
    <source>
        <dbReference type="ARBA" id="ARBA00023157"/>
    </source>
</evidence>
<evidence type="ECO:0000259" key="7">
    <source>
        <dbReference type="PROSITE" id="PS51233"/>
    </source>
</evidence>
<dbReference type="Pfam" id="PF09172">
    <property type="entry name" value="Vit_open_b-sht"/>
    <property type="match status" value="1"/>
</dbReference>
<keyword evidence="1" id="KW-0732">Signal</keyword>
<dbReference type="PANTHER" id="PTHR23345">
    <property type="entry name" value="VITELLOGENIN-RELATED"/>
    <property type="match status" value="1"/>
</dbReference>
<dbReference type="InterPro" id="IPR015819">
    <property type="entry name" value="Lipid_transp_b-sht_shell"/>
</dbReference>
<dbReference type="PROSITE" id="PS51233">
    <property type="entry name" value="VWFD"/>
    <property type="match status" value="1"/>
</dbReference>
<dbReference type="InterPro" id="IPR001747">
    <property type="entry name" value="Vitellogenin_N"/>
</dbReference>
<dbReference type="EMBL" id="ABJB010135112">
    <property type="status" value="NOT_ANNOTATED_CDS"/>
    <property type="molecule type" value="Genomic_DNA"/>
</dbReference>
<keyword evidence="10" id="KW-1185">Reference proteome</keyword>
<dbReference type="GO" id="GO:0045735">
    <property type="term" value="F:nutrient reservoir activity"/>
    <property type="evidence" value="ECO:0007669"/>
    <property type="project" value="UniProtKB-KW"/>
</dbReference>
<keyword evidence="4" id="KW-0325">Glycoprotein</keyword>
<dbReference type="SMR" id="B7QIL0"/>
<dbReference type="EMBL" id="ABJB010036813">
    <property type="status" value="NOT_ANNOTATED_CDS"/>
    <property type="molecule type" value="Genomic_DNA"/>
</dbReference>
<keyword evidence="11" id="KW-1267">Proteomics identification</keyword>
<sequence>AGYEVGNVYVYHYNGKLQVQNPEQPLQSSGFVFRSKVIAQPSPDGTHFKIIDFEVDSFNDEHTQLSEQEFHYHSTDALKQFIERPFAGKFSKGKLVAAELGKNEPKWSKNLKKGVVSVFQLDLVNGRHDNPNAKQFYVKEESPLGNCDTLYIVDENEGDLRVTKIKNLKKCDEQIYTIGRVKGHKCVDCKALETHPGLATSQIQYSLDGTPEHYVINHASATSDTEFKNFGAGNTIRVQINRTLELEEVRAATTDVRLPEDIEKVDHLWLSFPESGGADSLEELKEVNRFVADYEFTAVKDRFIAGLNYLVSIEYGDGDIRDVDSKEIGNNFLALHSSFAAMPFEDVAQMYDQTVANAPEASKSDVRRLFLDLLSATGGNPHAAFGMQLIKEDKLSDDESEHFLSKLALHLKENSPALLTELASICEHVKPRRHVWVNCQLALSSLAGQKGCVRAKTNKEHDKGICKPSLVSHFFNYSITPSDKKDQPEYKRTVYIKTAGNLATRSAVLYLERFISPEANQPEYRRAAAFWALKQSVPHHPEMVRDIALPVYMNKSESSYLRITAFVNVLLTNPDLYLLKYIGHNIIDDPSDQVASYVTSRFRALVNSKYPCHQELAHHLAHVVPMWNNVDRFSEPLDHTQSQFTLSTSYDPKYDYGSATAFGLVRADDSYLPRGAYLGVQDYFGGHSSNTVSLTFENWGLDKLLNRVLGPHPGSTTNMWNVFGRRRFTRDASVEEIKEVEDALPVTDREYDHVYGRLSLDLFGHAIDTWEFDESIVQELTEGDDTPGRKLRNLLGKVQRKRSFSLSKDLLYGIPTELGVPIYIEHKQAECTYINRKTFSVNQADDAKFSLDFKRHYVHQSQGYSVVGVNLAFNKTFLAVGANVQTLFNLPINLHVTVDRVHKRMSLKRPLSLPWNVMNHHFRPYTFVKQYGLATDASTTAPYLSQYPVYNNHEVTEFDRTYFADIFGYGLNVKGSLLSKGLKKGLQNFWHESDYRQKYYYATQNPEGHPRDLQFTLVPAEGDATTEIQVDLGYNFLEPNSPRDSHFPVHDNVGEDGQVPSTHVFNLDYALKGTKERKVSAELRYSFTKDNFRHKVQFFYDRTPFHPEEKDHTKVCLDVTAMFPEPDWARLNNLSLFYEGKKLESQLYLRYGKNCVDHSSIIFKSKNTHTDDEAKQIRENAEGQPLGNNRLKMYKLRWLFKKCTEDQRRGVPLNFCMKYMYHSSRLGKFATEVEYKNLKPLFSTLLVHHMTTDPHGSFLGTLASHIHGPNGKLHVVSQVPPVEEYSDIVVTTEDGHSFHHEHVPIYSHLLAPRVFSLLGYSNMADYISYYTQSKFVGVFFFGVTTFDDVVVNLPETDCFKVVAKDCTPHKRFAVLARATGVTKHPKALKVFIQSTKVELFPASHGAGLEIYIDGNRVPLTPGVPYSHTAHDVELFTVTQADKFYEVTSLPYGLFLGFDGNILLVQTANIYRGKLCGLCGDYNYERQHELVGPDLHYYNDTLEFAKSYVVPSTDCTPP</sequence>
<reference evidence="8 10" key="1">
    <citation type="submission" date="2008-03" db="EMBL/GenBank/DDBJ databases">
        <title>Annotation of Ixodes scapularis.</title>
        <authorList>
            <consortium name="Ixodes scapularis Genome Project Consortium"/>
            <person name="Caler E."/>
            <person name="Hannick L.I."/>
            <person name="Bidwell S."/>
            <person name="Joardar V."/>
            <person name="Thiagarajan M."/>
            <person name="Amedeo P."/>
            <person name="Galinsky K.J."/>
            <person name="Schobel S."/>
            <person name="Inman J."/>
            <person name="Hostetler J."/>
            <person name="Miller J."/>
            <person name="Hammond M."/>
            <person name="Megy K."/>
            <person name="Lawson D."/>
            <person name="Kodira C."/>
            <person name="Sutton G."/>
            <person name="Meyer J."/>
            <person name="Hill C.A."/>
            <person name="Birren B."/>
            <person name="Nene V."/>
            <person name="Collins F."/>
            <person name="Alarcon-Chaidez F."/>
            <person name="Wikel S."/>
            <person name="Strausberg R."/>
        </authorList>
    </citation>
    <scope>NUCLEOTIDE SEQUENCE [LARGE SCALE GENOMIC DNA]</scope>
    <source>
        <strain evidence="10">Wikel</strain>
        <strain evidence="8">Wikel colony</strain>
    </source>
</reference>
<dbReference type="InterPro" id="IPR011030">
    <property type="entry name" value="Lipovitellin_superhlx_dom"/>
</dbReference>
<dbReference type="EMBL" id="ABJB011077867">
    <property type="status" value="NOT_ANNOTATED_CDS"/>
    <property type="molecule type" value="Genomic_DNA"/>
</dbReference>
<evidence type="ECO:0000313" key="10">
    <source>
        <dbReference type="Proteomes" id="UP000001555"/>
    </source>
</evidence>
<dbReference type="PaxDb" id="6945-B7QIL0"/>
<evidence type="ECO:0000256" key="2">
    <source>
        <dbReference type="ARBA" id="ARBA00022761"/>
    </source>
</evidence>
<dbReference type="EMBL" id="DS946795">
    <property type="protein sequence ID" value="EEC18682.1"/>
    <property type="molecule type" value="Genomic_DNA"/>
</dbReference>
<dbReference type="SUPFAM" id="SSF56968">
    <property type="entry name" value="Lipovitellin-phosvitin complex, beta-sheet shell regions"/>
    <property type="match status" value="2"/>
</dbReference>
<accession>B7QIL0</accession>
<dbReference type="VEuPathDB" id="VectorBase:ISCP_024312"/>
<dbReference type="OrthoDB" id="160294at2759"/>
<dbReference type="EMBL" id="ABJB010666261">
    <property type="status" value="NOT_ANNOTATED_CDS"/>
    <property type="molecule type" value="Genomic_DNA"/>
</dbReference>
<evidence type="ECO:0000256" key="4">
    <source>
        <dbReference type="ARBA" id="ARBA00023180"/>
    </source>
</evidence>
<keyword evidence="2" id="KW-0758">Storage protein</keyword>
<evidence type="ECO:0007829" key="11">
    <source>
        <dbReference type="PeptideAtlas" id="B7QIL0"/>
    </source>
</evidence>
<evidence type="ECO:0000256" key="5">
    <source>
        <dbReference type="PROSITE-ProRule" id="PRU00557"/>
    </source>
</evidence>